<evidence type="ECO:0000256" key="2">
    <source>
        <dbReference type="ARBA" id="ARBA00022801"/>
    </source>
</evidence>
<name>A0A6V8NGH7_9BACT</name>
<comment type="similarity">
    <text evidence="1">Belongs to the glycosyl hydrolase 13 family.</text>
</comment>
<evidence type="ECO:0000259" key="5">
    <source>
        <dbReference type="SMART" id="SM00642"/>
    </source>
</evidence>
<keyword evidence="7" id="KW-1185">Reference proteome</keyword>
<dbReference type="CDD" id="cd11326">
    <property type="entry name" value="AmyAc_Glg_debranch"/>
    <property type="match status" value="1"/>
</dbReference>
<comment type="caution">
    <text evidence="6">The sequence shown here is derived from an EMBL/GenBank/DDBJ whole genome shotgun (WGS) entry which is preliminary data.</text>
</comment>
<protein>
    <submittedName>
        <fullName evidence="6">Glycogen operon protein GlgX homolog</fullName>
    </submittedName>
</protein>
<dbReference type="SMART" id="SM00642">
    <property type="entry name" value="Aamy"/>
    <property type="match status" value="1"/>
</dbReference>
<dbReference type="InterPro" id="IPR044505">
    <property type="entry name" value="GlgX_Isoamylase_N_E_set"/>
</dbReference>
<dbReference type="SUPFAM" id="SSF51445">
    <property type="entry name" value="(Trans)glycosidases"/>
    <property type="match status" value="1"/>
</dbReference>
<keyword evidence="2" id="KW-0378">Hydrolase</keyword>
<dbReference type="RefSeq" id="WP_183363349.1">
    <property type="nucleotide sequence ID" value="NZ_BLXZ01000011.1"/>
</dbReference>
<proteinExistence type="inferred from homology"/>
<accession>A0A6V8NGH7</accession>
<dbReference type="CDD" id="cd02856">
    <property type="entry name" value="E_set_GDE_Isoamylase_N"/>
    <property type="match status" value="1"/>
</dbReference>
<dbReference type="InterPro" id="IPR048650">
    <property type="entry name" value="ISOA1-3-like_C"/>
</dbReference>
<evidence type="ECO:0000256" key="3">
    <source>
        <dbReference type="ARBA" id="ARBA00022946"/>
    </source>
</evidence>
<sequence>MTTLPETTELFCELNKGNTSPLGATVYHGGVNFSVFSRDCTSVELLLFDHVDAAHPSRVIQLDPKYNRTYHYWHTFVPGIGSGQLYGYRVTGPFAPERGLRFDPEKLLVDPYGRAVAVPAGYDRGVACRPGANLACAMKSVVADPRGYDWEGDQPLKRPYSRTIIYEMHVAAFTKHPSSAVAPERRGTYAGLIEKIPYLKELGITAVELLPVFQFDPHDAPFGLYNFWGYSPVSFFAPHAAYSSRRDPLGPLDEFRDMVKALHKAGIEVILDVVFNHTSEGSHDGPTFSFRGFGNDVYYMLAEDGSPIDHSGCGNTFNANHHVVRRLIIDSLHYWVKEMHVDGFRFDLASILSRDSAGHPLKNPPILWDIESDPALAGIKLIAEAWDAGGLYQVGSFIGDSWKEWNGEFRDDVRRFIKGDNGSISRFVSRLLASPDIYGHQEREPEQSINFITCHDGFTLNDLVSYDRKHNEANGEQNRDGADLNLSWNCGVEGPTQNQAIEELRQRQVKNFLAVTLLALGTPMLLMGDEARRTQLGNNNAYCQDNEIGWFDWSLLERHADIHRFTRLLIAARLMRDDTTLMESLTLNQLLRQAKLEWHGVRLGAPDWSHESHSIALTAWSASRRVVFHYMINAFWKPLSFALPSPRKMPGGTWYRWIDTSREAPEDIAPWDALTPVANGSYRLVGRSLVVLVALAP</sequence>
<evidence type="ECO:0000313" key="7">
    <source>
        <dbReference type="Proteomes" id="UP000587586"/>
    </source>
</evidence>
<dbReference type="GO" id="GO:0005980">
    <property type="term" value="P:glycogen catabolic process"/>
    <property type="evidence" value="ECO:0007669"/>
    <property type="project" value="InterPro"/>
</dbReference>
<dbReference type="InterPro" id="IPR006047">
    <property type="entry name" value="GH13_cat_dom"/>
</dbReference>
<feature type="domain" description="Glycosyl hydrolase family 13 catalytic" evidence="5">
    <location>
        <begin position="167"/>
        <end position="573"/>
    </location>
</feature>
<evidence type="ECO:0000313" key="6">
    <source>
        <dbReference type="EMBL" id="GFO70743.1"/>
    </source>
</evidence>
<dbReference type="InterPro" id="IPR013783">
    <property type="entry name" value="Ig-like_fold"/>
</dbReference>
<keyword evidence="3" id="KW-0809">Transit peptide</keyword>
<dbReference type="SUPFAM" id="SSF81296">
    <property type="entry name" value="E set domains"/>
    <property type="match status" value="1"/>
</dbReference>
<dbReference type="AlphaFoldDB" id="A0A6V8NGH7"/>
<dbReference type="InterPro" id="IPR014756">
    <property type="entry name" value="Ig_E-set"/>
</dbReference>
<dbReference type="Pfam" id="PF00128">
    <property type="entry name" value="Alpha-amylase"/>
    <property type="match status" value="1"/>
</dbReference>
<dbReference type="InterPro" id="IPR017853">
    <property type="entry name" value="GH"/>
</dbReference>
<dbReference type="Gene3D" id="2.60.40.1180">
    <property type="entry name" value="Golgi alpha-mannosidase II"/>
    <property type="match status" value="1"/>
</dbReference>
<dbReference type="PANTHER" id="PTHR43002">
    <property type="entry name" value="GLYCOGEN DEBRANCHING ENZYME"/>
    <property type="match status" value="1"/>
</dbReference>
<dbReference type="SUPFAM" id="SSF51011">
    <property type="entry name" value="Glycosyl hydrolase domain"/>
    <property type="match status" value="1"/>
</dbReference>
<dbReference type="NCBIfam" id="TIGR02100">
    <property type="entry name" value="glgX_debranch"/>
    <property type="match status" value="1"/>
</dbReference>
<dbReference type="Gene3D" id="3.20.20.80">
    <property type="entry name" value="Glycosidases"/>
    <property type="match status" value="1"/>
</dbReference>
<evidence type="ECO:0000256" key="1">
    <source>
        <dbReference type="ARBA" id="ARBA00008061"/>
    </source>
</evidence>
<dbReference type="InterPro" id="IPR011837">
    <property type="entry name" value="Glycogen_debranch_GlgX"/>
</dbReference>
<dbReference type="Proteomes" id="UP000587586">
    <property type="component" value="Unassembled WGS sequence"/>
</dbReference>
<dbReference type="GO" id="GO:0004135">
    <property type="term" value="F:amylo-alpha-1,6-glucosidase activity"/>
    <property type="evidence" value="ECO:0007669"/>
    <property type="project" value="InterPro"/>
</dbReference>
<organism evidence="6 7">
    <name type="scientific">Geomonas limicola</name>
    <dbReference type="NCBI Taxonomy" id="2740186"/>
    <lineage>
        <taxon>Bacteria</taxon>
        <taxon>Pseudomonadati</taxon>
        <taxon>Thermodesulfobacteriota</taxon>
        <taxon>Desulfuromonadia</taxon>
        <taxon>Geobacterales</taxon>
        <taxon>Geobacteraceae</taxon>
        <taxon>Geomonas</taxon>
    </lineage>
</organism>
<dbReference type="Pfam" id="PF21156">
    <property type="entry name" value="ISOA1-3_C"/>
    <property type="match status" value="1"/>
</dbReference>
<dbReference type="Pfam" id="PF02922">
    <property type="entry name" value="CBM_48"/>
    <property type="match status" value="1"/>
</dbReference>
<dbReference type="InterPro" id="IPR013780">
    <property type="entry name" value="Glyco_hydro_b"/>
</dbReference>
<keyword evidence="4" id="KW-0326">Glycosidase</keyword>
<dbReference type="InterPro" id="IPR004193">
    <property type="entry name" value="Glyco_hydro_13_N"/>
</dbReference>
<reference evidence="7" key="1">
    <citation type="submission" date="2020-06" db="EMBL/GenBank/DDBJ databases">
        <title>Draft genomic sequecing of Geomonas sp. Red745.</title>
        <authorList>
            <person name="Itoh H."/>
            <person name="Xu Z.X."/>
            <person name="Ushijima N."/>
            <person name="Masuda Y."/>
            <person name="Shiratori Y."/>
            <person name="Senoo K."/>
        </authorList>
    </citation>
    <scope>NUCLEOTIDE SEQUENCE [LARGE SCALE GENOMIC DNA]</scope>
    <source>
        <strain evidence="7">Red745</strain>
    </source>
</reference>
<dbReference type="EMBL" id="BLXZ01000011">
    <property type="protein sequence ID" value="GFO70743.1"/>
    <property type="molecule type" value="Genomic_DNA"/>
</dbReference>
<dbReference type="GO" id="GO:0019156">
    <property type="term" value="F:isoamylase activity"/>
    <property type="evidence" value="ECO:0007669"/>
    <property type="project" value="UniProtKB-ARBA"/>
</dbReference>
<gene>
    <name evidence="6" type="primary">glgX-1</name>
    <name evidence="6" type="ORF">GMLC_43220</name>
</gene>
<evidence type="ECO:0000256" key="4">
    <source>
        <dbReference type="ARBA" id="ARBA00023295"/>
    </source>
</evidence>
<dbReference type="Gene3D" id="2.60.40.10">
    <property type="entry name" value="Immunoglobulins"/>
    <property type="match status" value="1"/>
</dbReference>